<dbReference type="RefSeq" id="WP_003484525.1">
    <property type="nucleotide sequence ID" value="NZ_JXSU01000007.1"/>
</dbReference>
<keyword evidence="2" id="KW-0375">Hydrogen ion transport</keyword>
<dbReference type="PATRIC" id="fig|1379739.3.peg.2978"/>
<evidence type="ECO:0000313" key="7">
    <source>
        <dbReference type="Proteomes" id="UP000032250"/>
    </source>
</evidence>
<keyword evidence="1" id="KW-0813">Transport</keyword>
<feature type="coiled-coil region" evidence="5">
    <location>
        <begin position="2"/>
        <end position="52"/>
    </location>
</feature>
<dbReference type="GO" id="GO:1902600">
    <property type="term" value="P:proton transmembrane transport"/>
    <property type="evidence" value="ECO:0007669"/>
    <property type="project" value="UniProtKB-KW"/>
</dbReference>
<evidence type="ECO:0000256" key="4">
    <source>
        <dbReference type="ARBA" id="ARBA00023310"/>
    </source>
</evidence>
<dbReference type="Proteomes" id="UP000032250">
    <property type="component" value="Unassembled WGS sequence"/>
</dbReference>
<dbReference type="SUPFAM" id="SSF81573">
    <property type="entry name" value="F1F0 ATP synthase subunit B, membrane domain"/>
    <property type="match status" value="1"/>
</dbReference>
<evidence type="ECO:0000256" key="3">
    <source>
        <dbReference type="ARBA" id="ARBA00023065"/>
    </source>
</evidence>
<name>A0A0D1BVN7_CLOBO</name>
<dbReference type="Gene3D" id="1.20.5.2950">
    <property type="match status" value="1"/>
</dbReference>
<dbReference type="InterPro" id="IPR028987">
    <property type="entry name" value="ATP_synth_B-like_membr_sf"/>
</dbReference>
<protein>
    <submittedName>
        <fullName evidence="6">ATPase</fullName>
    </submittedName>
</protein>
<dbReference type="AlphaFoldDB" id="A0A0D1BVN7"/>
<dbReference type="GO" id="GO:0006754">
    <property type="term" value="P:ATP biosynthetic process"/>
    <property type="evidence" value="ECO:0007669"/>
    <property type="project" value="UniProtKB-KW"/>
</dbReference>
<dbReference type="EMBL" id="JXSU01000007">
    <property type="protein sequence ID" value="KIS24440.1"/>
    <property type="molecule type" value="Genomic_DNA"/>
</dbReference>
<proteinExistence type="predicted"/>
<dbReference type="HOGENOM" id="CLU_160668_0_0_9"/>
<reference evidence="6 7" key="1">
    <citation type="submission" date="2014-06" db="EMBL/GenBank/DDBJ databases">
        <title>Genome characterization of distinct group I Clostridium botulinum lineages.</title>
        <authorList>
            <person name="Giordani F."/>
            <person name="Anselmo A."/>
            <person name="Fillo S."/>
            <person name="Palozzi A.M."/>
            <person name="Fortunato A."/>
            <person name="Gentile B."/>
            <person name="Ciammaruconi A."/>
            <person name="Anniballi F."/>
            <person name="De Medici D."/>
            <person name="Lista F."/>
        </authorList>
    </citation>
    <scope>NUCLEOTIDE SEQUENCE [LARGE SCALE GENOMIC DNA]</scope>
    <source>
        <strain evidence="6 7">B2 450</strain>
    </source>
</reference>
<dbReference type="OrthoDB" id="88479at2"/>
<sequence length="108" mass="12104">MAKDAIKEIKAAEEEANKIINDAKLESREIIKKAEENALKEYKDIINKSSLEAKRIMDEVESKANGEATLIFKEGKEKADEILNVSNDLLDKAVNLVVERIVKFNGNS</sequence>
<evidence type="ECO:0000256" key="1">
    <source>
        <dbReference type="ARBA" id="ARBA00022448"/>
    </source>
</evidence>
<evidence type="ECO:0000313" key="6">
    <source>
        <dbReference type="EMBL" id="KIS24440.1"/>
    </source>
</evidence>
<keyword evidence="3" id="KW-0406">Ion transport</keyword>
<gene>
    <name evidence="6" type="ORF">N495_12960</name>
</gene>
<organism evidence="6 7">
    <name type="scientific">Clostridium botulinum B2 450</name>
    <dbReference type="NCBI Taxonomy" id="1379739"/>
    <lineage>
        <taxon>Bacteria</taxon>
        <taxon>Bacillati</taxon>
        <taxon>Bacillota</taxon>
        <taxon>Clostridia</taxon>
        <taxon>Eubacteriales</taxon>
        <taxon>Clostridiaceae</taxon>
        <taxon>Clostridium</taxon>
    </lineage>
</organism>
<accession>A0A0D1BVN7</accession>
<keyword evidence="5" id="KW-0175">Coiled coil</keyword>
<comment type="caution">
    <text evidence="6">The sequence shown here is derived from an EMBL/GenBank/DDBJ whole genome shotgun (WGS) entry which is preliminary data.</text>
</comment>
<keyword evidence="4" id="KW-0066">ATP synthesis</keyword>
<evidence type="ECO:0000256" key="5">
    <source>
        <dbReference type="SAM" id="Coils"/>
    </source>
</evidence>
<evidence type="ECO:0000256" key="2">
    <source>
        <dbReference type="ARBA" id="ARBA00022781"/>
    </source>
</evidence>